<dbReference type="InterPro" id="IPR026444">
    <property type="entry name" value="Secre_tail"/>
</dbReference>
<feature type="chain" id="PRO_5045300811" evidence="3">
    <location>
        <begin position="24"/>
        <end position="618"/>
    </location>
</feature>
<dbReference type="Gene3D" id="2.60.120.260">
    <property type="entry name" value="Galactose-binding domain-like"/>
    <property type="match status" value="2"/>
</dbReference>
<proteinExistence type="predicted"/>
<evidence type="ECO:0000313" key="6">
    <source>
        <dbReference type="EMBL" id="MFD2533434.1"/>
    </source>
</evidence>
<protein>
    <submittedName>
        <fullName evidence="6">T9SS type A sorting domain-containing protein</fullName>
    </submittedName>
</protein>
<comment type="caution">
    <text evidence="6">The sequence shown here is derived from an EMBL/GenBank/DDBJ whole genome shotgun (WGS) entry which is preliminary data.</text>
</comment>
<reference evidence="7" key="1">
    <citation type="journal article" date="2019" name="Int. J. Syst. Evol. Microbiol.">
        <title>The Global Catalogue of Microorganisms (GCM) 10K type strain sequencing project: providing services to taxonomists for standard genome sequencing and annotation.</title>
        <authorList>
            <consortium name="The Broad Institute Genomics Platform"/>
            <consortium name="The Broad Institute Genome Sequencing Center for Infectious Disease"/>
            <person name="Wu L."/>
            <person name="Ma J."/>
        </authorList>
    </citation>
    <scope>NUCLEOTIDE SEQUENCE [LARGE SCALE GENOMIC DNA]</scope>
    <source>
        <strain evidence="7">KCTC 52042</strain>
    </source>
</reference>
<evidence type="ECO:0000256" key="1">
    <source>
        <dbReference type="ARBA" id="ARBA00022801"/>
    </source>
</evidence>
<evidence type="ECO:0000313" key="7">
    <source>
        <dbReference type="Proteomes" id="UP001597460"/>
    </source>
</evidence>
<evidence type="ECO:0000256" key="2">
    <source>
        <dbReference type="SAM" id="MobiDB-lite"/>
    </source>
</evidence>
<gene>
    <name evidence="6" type="ORF">ACFSVN_13345</name>
</gene>
<evidence type="ECO:0000259" key="5">
    <source>
        <dbReference type="Pfam" id="PF18962"/>
    </source>
</evidence>
<evidence type="ECO:0000259" key="4">
    <source>
        <dbReference type="Pfam" id="PF02018"/>
    </source>
</evidence>
<accession>A0ABW5JPF3</accession>
<dbReference type="SUPFAM" id="SSF49785">
    <property type="entry name" value="Galactose-binding domain-like"/>
    <property type="match status" value="1"/>
</dbReference>
<keyword evidence="7" id="KW-1185">Reference proteome</keyword>
<keyword evidence="1" id="KW-0378">Hydrolase</keyword>
<dbReference type="InterPro" id="IPR008979">
    <property type="entry name" value="Galactose-bd-like_sf"/>
</dbReference>
<dbReference type="EMBL" id="JBHULI010000025">
    <property type="protein sequence ID" value="MFD2533434.1"/>
    <property type="molecule type" value="Genomic_DNA"/>
</dbReference>
<feature type="region of interest" description="Disordered" evidence="2">
    <location>
        <begin position="338"/>
        <end position="357"/>
    </location>
</feature>
<dbReference type="Gene3D" id="2.60.40.4070">
    <property type="match status" value="1"/>
</dbReference>
<dbReference type="Pfam" id="PF02018">
    <property type="entry name" value="CBM_4_9"/>
    <property type="match status" value="1"/>
</dbReference>
<feature type="compositionally biased region" description="Low complexity" evidence="2">
    <location>
        <begin position="341"/>
        <end position="352"/>
    </location>
</feature>
<dbReference type="NCBIfam" id="TIGR04183">
    <property type="entry name" value="Por_Secre_tail"/>
    <property type="match status" value="1"/>
</dbReference>
<name>A0ABW5JPF3_9BACT</name>
<sequence length="618" mass="65356">MKTTILTTILTFALVMMSSLAFSQTGTVIFTEDFDAATSIDDWTTAGDAASRPGDITLEWAETAGVGSTGALRFSGVNSDPAAGRAYILEKLFSGIDFGGETDVTVSVSIKSEGLTNTNLSILTEISGSVQENPSATGDINETGFTTLTFTHSSISATANFVKFLFNIAAGAVQDAGGSILVDDISVTANDGSGGTGEELLTNGDFEAGRAPWTDTAGEIREEGGNSYFFADVATAGQAFNVNLSQVLEITQGENYILEFDASTGSGNTRTMIAGIGLNEGDFVSVTQEIELTDQNQTFTLPLTATGFGSANSRVLFDMGADVGIVVIDNVSLVQGGEGTPVVEAPEPQTAAPTPPDRDAADVISLFSNAYTNIEVTSWATEWSQGSTSTDIQVEGDDVKQFNLNNFSGIQLANSIDLSSFTHMHIDYWIADDVTGGEVLNPKLSNHGNLPGTAGETSAIILANPVTRSNEWVSLDVELDNFSIAGGGSSARDKIYQILLTVDGTIDVAYIDNFYFYKETSTSIEDGAEIPEGFSLNQNYPNPFNPTTNISFNIPSNGEVKLEVFNIQGQLVATLVDGFRSAGEYSVTFNAANLASGIYTYRLSTENSVQVKSMVLIK</sequence>
<feature type="domain" description="CBM-cenC" evidence="4">
    <location>
        <begin position="199"/>
        <end position="306"/>
    </location>
</feature>
<keyword evidence="3" id="KW-0732">Signal</keyword>
<evidence type="ECO:0000256" key="3">
    <source>
        <dbReference type="SAM" id="SignalP"/>
    </source>
</evidence>
<organism evidence="6 7">
    <name type="scientific">Gracilimonas halophila</name>
    <dbReference type="NCBI Taxonomy" id="1834464"/>
    <lineage>
        <taxon>Bacteria</taxon>
        <taxon>Pseudomonadati</taxon>
        <taxon>Balneolota</taxon>
        <taxon>Balneolia</taxon>
        <taxon>Balneolales</taxon>
        <taxon>Balneolaceae</taxon>
        <taxon>Gracilimonas</taxon>
    </lineage>
</organism>
<feature type="domain" description="Secretion system C-terminal sorting" evidence="5">
    <location>
        <begin position="540"/>
        <end position="614"/>
    </location>
</feature>
<dbReference type="InterPro" id="IPR003305">
    <property type="entry name" value="CenC_carb-bd"/>
</dbReference>
<dbReference type="RefSeq" id="WP_390303728.1">
    <property type="nucleotide sequence ID" value="NZ_JBHULI010000025.1"/>
</dbReference>
<dbReference type="Pfam" id="PF18962">
    <property type="entry name" value="Por_Secre_tail"/>
    <property type="match status" value="1"/>
</dbReference>
<feature type="signal peptide" evidence="3">
    <location>
        <begin position="1"/>
        <end position="23"/>
    </location>
</feature>
<dbReference type="Proteomes" id="UP001597460">
    <property type="component" value="Unassembled WGS sequence"/>
</dbReference>